<organism evidence="3 4">
    <name type="scientific">Devosia nanyangense</name>
    <dbReference type="NCBI Taxonomy" id="1228055"/>
    <lineage>
        <taxon>Bacteria</taxon>
        <taxon>Pseudomonadati</taxon>
        <taxon>Pseudomonadota</taxon>
        <taxon>Alphaproteobacteria</taxon>
        <taxon>Hyphomicrobiales</taxon>
        <taxon>Devosiaceae</taxon>
        <taxon>Devosia</taxon>
    </lineage>
</organism>
<accession>A0A933L0H3</accession>
<dbReference type="EMBL" id="JACRAF010000013">
    <property type="protein sequence ID" value="MBI4920805.1"/>
    <property type="molecule type" value="Genomic_DNA"/>
</dbReference>
<evidence type="ECO:0000259" key="2">
    <source>
        <dbReference type="PROSITE" id="PS51781"/>
    </source>
</evidence>
<dbReference type="Proteomes" id="UP000782610">
    <property type="component" value="Unassembled WGS sequence"/>
</dbReference>
<dbReference type="Gene3D" id="2.30.30.40">
    <property type="entry name" value="SH3 Domains"/>
    <property type="match status" value="1"/>
</dbReference>
<protein>
    <submittedName>
        <fullName evidence="3">SH3 domain-containing protein</fullName>
    </submittedName>
</protein>
<dbReference type="InterPro" id="IPR003646">
    <property type="entry name" value="SH3-like_bac-type"/>
</dbReference>
<sequence>MAHTLLARLKDNLLLRASVATVAAFVVLGVASGALPVMCLAGAAACNADADSAPGVPATLTATDPIPAAAEPAAEVAAIAAPVGPTLTRNDVVAATFALLEVPLTAPATAPTTRKVRTTAIHLGATKPAPLTPAAPATDAAPVELVADVSNEVPDAEPLALTEPSSAPETAAQVATELSIEPTAPAHSQSAVVRGKGANVRSSPTKGTGNVLFALSGGATVTIVQSQRGWLKITDDRGRSGWVYGEYLDRG</sequence>
<dbReference type="PROSITE" id="PS51781">
    <property type="entry name" value="SH3B"/>
    <property type="match status" value="1"/>
</dbReference>
<feature type="region of interest" description="Disordered" evidence="1">
    <location>
        <begin position="185"/>
        <end position="204"/>
    </location>
</feature>
<evidence type="ECO:0000256" key="1">
    <source>
        <dbReference type="SAM" id="MobiDB-lite"/>
    </source>
</evidence>
<comment type="caution">
    <text evidence="3">The sequence shown here is derived from an EMBL/GenBank/DDBJ whole genome shotgun (WGS) entry which is preliminary data.</text>
</comment>
<name>A0A933L0H3_9HYPH</name>
<evidence type="ECO:0000313" key="3">
    <source>
        <dbReference type="EMBL" id="MBI4920805.1"/>
    </source>
</evidence>
<evidence type="ECO:0000313" key="4">
    <source>
        <dbReference type="Proteomes" id="UP000782610"/>
    </source>
</evidence>
<proteinExistence type="predicted"/>
<reference evidence="3" key="1">
    <citation type="submission" date="2020-07" db="EMBL/GenBank/DDBJ databases">
        <title>Huge and variable diversity of episymbiotic CPR bacteria and DPANN archaea in groundwater ecosystems.</title>
        <authorList>
            <person name="He C.Y."/>
            <person name="Keren R."/>
            <person name="Whittaker M."/>
            <person name="Farag I.F."/>
            <person name="Doudna J."/>
            <person name="Cate J.H.D."/>
            <person name="Banfield J.F."/>
        </authorList>
    </citation>
    <scope>NUCLEOTIDE SEQUENCE</scope>
    <source>
        <strain evidence="3">NC_groundwater_1586_Pr3_B-0.1um_66_15</strain>
    </source>
</reference>
<dbReference type="AlphaFoldDB" id="A0A933L0H3"/>
<feature type="domain" description="SH3b" evidence="2">
    <location>
        <begin position="188"/>
        <end position="251"/>
    </location>
</feature>
<gene>
    <name evidence="3" type="ORF">HY834_03585</name>
</gene>
<dbReference type="Pfam" id="PF08239">
    <property type="entry name" value="SH3_3"/>
    <property type="match status" value="1"/>
</dbReference>
<dbReference type="SMART" id="SM00287">
    <property type="entry name" value="SH3b"/>
    <property type="match status" value="1"/>
</dbReference>